<keyword evidence="1" id="KW-0285">Flavoprotein</keyword>
<protein>
    <recommendedName>
        <fullName evidence="6">Acyl-CoA dehydrogenase</fullName>
    </recommendedName>
</protein>
<evidence type="ECO:0008006" key="6">
    <source>
        <dbReference type="Google" id="ProtNLM"/>
    </source>
</evidence>
<dbReference type="AlphaFoldDB" id="A0A0H5P5W6"/>
<dbReference type="InterPro" id="IPR046373">
    <property type="entry name" value="Acyl-CoA_Oxase/DH_mid-dom_sf"/>
</dbReference>
<evidence type="ECO:0000256" key="1">
    <source>
        <dbReference type="ARBA" id="ARBA00022630"/>
    </source>
</evidence>
<dbReference type="KEGG" id="nfr:ERS450000_02677"/>
<dbReference type="PANTHER" id="PTHR43884">
    <property type="entry name" value="ACYL-COA DEHYDROGENASE"/>
    <property type="match status" value="1"/>
</dbReference>
<accession>A0A0H5P5W6</accession>
<dbReference type="PANTHER" id="PTHR43884:SF20">
    <property type="entry name" value="ACYL-COA DEHYDROGENASE FADE28"/>
    <property type="match status" value="1"/>
</dbReference>
<dbReference type="EMBL" id="LN868938">
    <property type="protein sequence ID" value="CRY77951.1"/>
    <property type="molecule type" value="Genomic_DNA"/>
</dbReference>
<dbReference type="Gene3D" id="1.10.540.10">
    <property type="entry name" value="Acyl-CoA dehydrogenase/oxidase, N-terminal domain"/>
    <property type="match status" value="1"/>
</dbReference>
<proteinExistence type="predicted"/>
<sequence length="369" mass="38376">MRFMSRELETAQRFVPGLDARLREVPLPVLESPDSPGLALFKEYGGPGLLIAKEAGGLGATLWEAAQIHRLLGSHSPSLAIAVNMHSCTVAAIPEGPGTEAMLGMVAAGNLYLASAFAEGVPGASVIAPKLRGTRIPGGWRLDGSKKPCSLARSMDILTASVLLTPDGADEPELALVVVPADSPGLAVRTLTGAPVFPASETEEVVLTGVEIPDEAVSFFGRTDRLNAALTAGWLTFELLVSACYLGMASGLVREVLEQGRGSAADRMLLVGELEAAMAAIEAVATEIMNGGSEADTVARALHVRFATQRAIERVSAAATELLGGVAFLTGSSAQRYAGCRALAFHPPSRLSIAEPLDRFTAGEPLIVT</sequence>
<evidence type="ECO:0000256" key="3">
    <source>
        <dbReference type="ARBA" id="ARBA00023002"/>
    </source>
</evidence>
<evidence type="ECO:0000313" key="5">
    <source>
        <dbReference type="Proteomes" id="UP000057820"/>
    </source>
</evidence>
<name>A0A0H5P5W6_NOCFR</name>
<evidence type="ECO:0000313" key="4">
    <source>
        <dbReference type="EMBL" id="CRY77951.1"/>
    </source>
</evidence>
<dbReference type="GO" id="GO:0050660">
    <property type="term" value="F:flavin adenine dinucleotide binding"/>
    <property type="evidence" value="ECO:0007669"/>
    <property type="project" value="InterPro"/>
</dbReference>
<evidence type="ECO:0000256" key="2">
    <source>
        <dbReference type="ARBA" id="ARBA00022827"/>
    </source>
</evidence>
<dbReference type="InterPro" id="IPR009100">
    <property type="entry name" value="AcylCoA_DH/oxidase_NM_dom_sf"/>
</dbReference>
<keyword evidence="3" id="KW-0560">Oxidoreductase</keyword>
<organism evidence="4 5">
    <name type="scientific">Nocardia farcinica</name>
    <dbReference type="NCBI Taxonomy" id="37329"/>
    <lineage>
        <taxon>Bacteria</taxon>
        <taxon>Bacillati</taxon>
        <taxon>Actinomycetota</taxon>
        <taxon>Actinomycetes</taxon>
        <taxon>Mycobacteriales</taxon>
        <taxon>Nocardiaceae</taxon>
        <taxon>Nocardia</taxon>
    </lineage>
</organism>
<dbReference type="Gene3D" id="2.40.110.10">
    <property type="entry name" value="Butyryl-CoA Dehydrogenase, subunit A, domain 2"/>
    <property type="match status" value="1"/>
</dbReference>
<dbReference type="RefSeq" id="WP_060592780.1">
    <property type="nucleotide sequence ID" value="NZ_CP031418.1"/>
</dbReference>
<dbReference type="Proteomes" id="UP000057820">
    <property type="component" value="Chromosome 1"/>
</dbReference>
<dbReference type="SUPFAM" id="SSF56645">
    <property type="entry name" value="Acyl-CoA dehydrogenase NM domain-like"/>
    <property type="match status" value="1"/>
</dbReference>
<gene>
    <name evidence="4" type="ORF">ERS450000_02677</name>
</gene>
<dbReference type="InterPro" id="IPR037069">
    <property type="entry name" value="AcylCoA_DH/ox_N_sf"/>
</dbReference>
<keyword evidence="2" id="KW-0274">FAD</keyword>
<reference evidence="5" key="1">
    <citation type="submission" date="2015-03" db="EMBL/GenBank/DDBJ databases">
        <authorList>
            <consortium name="Pathogen Informatics"/>
        </authorList>
    </citation>
    <scope>NUCLEOTIDE SEQUENCE [LARGE SCALE GENOMIC DNA]</scope>
    <source>
        <strain evidence="5">NCTC11134</strain>
    </source>
</reference>
<dbReference type="GO" id="GO:0003995">
    <property type="term" value="F:acyl-CoA dehydrogenase activity"/>
    <property type="evidence" value="ECO:0007669"/>
    <property type="project" value="TreeGrafter"/>
</dbReference>